<evidence type="ECO:0000313" key="4">
    <source>
        <dbReference type="Proteomes" id="UP000000768"/>
    </source>
</evidence>
<dbReference type="OMA" id="AVEPRCC"/>
<evidence type="ECO:0000313" key="3">
    <source>
        <dbReference type="EMBL" id="KXG27884.1"/>
    </source>
</evidence>
<dbReference type="PANTHER" id="PTHR33074">
    <property type="entry name" value="EXPRESSED PROTEIN-RELATED"/>
    <property type="match status" value="1"/>
</dbReference>
<protein>
    <recommendedName>
        <fullName evidence="2">DUF1618 domain-containing protein</fullName>
    </recommendedName>
</protein>
<dbReference type="Proteomes" id="UP000000768">
    <property type="component" value="Chromosome 5"/>
</dbReference>
<dbReference type="AlphaFoldDB" id="A0A1B6PQD1"/>
<feature type="region of interest" description="Disordered" evidence="1">
    <location>
        <begin position="90"/>
        <end position="114"/>
    </location>
</feature>
<accession>A0A1B6PQD1</accession>
<dbReference type="Pfam" id="PF07762">
    <property type="entry name" value="DUF1618"/>
    <property type="match status" value="1"/>
</dbReference>
<dbReference type="Gramene" id="KXG27884">
    <property type="protein sequence ID" value="KXG27884"/>
    <property type="gene ID" value="SORBI_3005G058300"/>
</dbReference>
<organism evidence="3 4">
    <name type="scientific">Sorghum bicolor</name>
    <name type="common">Sorghum</name>
    <name type="synonym">Sorghum vulgare</name>
    <dbReference type="NCBI Taxonomy" id="4558"/>
    <lineage>
        <taxon>Eukaryota</taxon>
        <taxon>Viridiplantae</taxon>
        <taxon>Streptophyta</taxon>
        <taxon>Embryophyta</taxon>
        <taxon>Tracheophyta</taxon>
        <taxon>Spermatophyta</taxon>
        <taxon>Magnoliopsida</taxon>
        <taxon>Liliopsida</taxon>
        <taxon>Poales</taxon>
        <taxon>Poaceae</taxon>
        <taxon>PACMAD clade</taxon>
        <taxon>Panicoideae</taxon>
        <taxon>Andropogonodae</taxon>
        <taxon>Andropogoneae</taxon>
        <taxon>Sorghinae</taxon>
        <taxon>Sorghum</taxon>
    </lineage>
</organism>
<proteinExistence type="predicted"/>
<evidence type="ECO:0000259" key="2">
    <source>
        <dbReference type="Pfam" id="PF07762"/>
    </source>
</evidence>
<dbReference type="InterPro" id="IPR011676">
    <property type="entry name" value="DUF1618"/>
</dbReference>
<reference evidence="3 4" key="1">
    <citation type="journal article" date="2009" name="Nature">
        <title>The Sorghum bicolor genome and the diversification of grasses.</title>
        <authorList>
            <person name="Paterson A.H."/>
            <person name="Bowers J.E."/>
            <person name="Bruggmann R."/>
            <person name="Dubchak I."/>
            <person name="Grimwood J."/>
            <person name="Gundlach H."/>
            <person name="Haberer G."/>
            <person name="Hellsten U."/>
            <person name="Mitros T."/>
            <person name="Poliakov A."/>
            <person name="Schmutz J."/>
            <person name="Spannagl M."/>
            <person name="Tang H."/>
            <person name="Wang X."/>
            <person name="Wicker T."/>
            <person name="Bharti A.K."/>
            <person name="Chapman J."/>
            <person name="Feltus F.A."/>
            <person name="Gowik U."/>
            <person name="Grigoriev I.V."/>
            <person name="Lyons E."/>
            <person name="Maher C.A."/>
            <person name="Martis M."/>
            <person name="Narechania A."/>
            <person name="Otillar R.P."/>
            <person name="Penning B.W."/>
            <person name="Salamov A.A."/>
            <person name="Wang Y."/>
            <person name="Zhang L."/>
            <person name="Carpita N.C."/>
            <person name="Freeling M."/>
            <person name="Gingle A.R."/>
            <person name="Hash C.T."/>
            <person name="Keller B."/>
            <person name="Klein P."/>
            <person name="Kresovich S."/>
            <person name="McCann M.C."/>
            <person name="Ming R."/>
            <person name="Peterson D.G."/>
            <person name="Mehboob-ur-Rahman"/>
            <person name="Ware D."/>
            <person name="Westhoff P."/>
            <person name="Mayer K.F."/>
            <person name="Messing J."/>
            <person name="Rokhsar D.S."/>
        </authorList>
    </citation>
    <scope>NUCLEOTIDE SEQUENCE [LARGE SCALE GENOMIC DNA]</scope>
    <source>
        <strain evidence="4">cv. BTx623</strain>
    </source>
</reference>
<reference evidence="4" key="2">
    <citation type="journal article" date="2018" name="Plant J.">
        <title>The Sorghum bicolor reference genome: improved assembly, gene annotations, a transcriptome atlas, and signatures of genome organization.</title>
        <authorList>
            <person name="McCormick R.F."/>
            <person name="Truong S.K."/>
            <person name="Sreedasyam A."/>
            <person name="Jenkins J."/>
            <person name="Shu S."/>
            <person name="Sims D."/>
            <person name="Kennedy M."/>
            <person name="Amirebrahimi M."/>
            <person name="Weers B.D."/>
            <person name="McKinley B."/>
            <person name="Mattison A."/>
            <person name="Morishige D.T."/>
            <person name="Grimwood J."/>
            <person name="Schmutz J."/>
            <person name="Mullet J.E."/>
        </authorList>
    </citation>
    <scope>NUCLEOTIDE SEQUENCE [LARGE SCALE GENOMIC DNA]</scope>
    <source>
        <strain evidence="4">cv. BTx623</strain>
    </source>
</reference>
<gene>
    <name evidence="3" type="ORF">SORBI_3005G058300</name>
</gene>
<keyword evidence="4" id="KW-1185">Reference proteome</keyword>
<dbReference type="InParanoid" id="A0A1B6PQD1"/>
<sequence>MTASKNILISEGGRLKVPAFVNRFWRGAKVPASLVGRQSRQSAIGDQSLSASMNLVTRLALGGHHGSRRLFTRGGCGSLGLRRRSIHLVPSLVQPREPSDDDSPSATSAKDPSWVLLNPGGCRRVFREDDDSMADHNETLAESRTSTGQHHLRVSFRLTAPPAISFLCYDYAGTVPDDEKNHELAVIASHGDSILLRLRMTRRERRDGRGMPLTFDHFVYRAGTGTRPPSLTLLPELSFPRKYGRRRFLEGDTGVLRRGEDDLLVAQLDTGHHDDRPDLANLCPDMTIPVGDRFLCGVCFYVGVVVCDMAEEASPKLRHVRLPVYYDPSYYTNDLPPLTESKSMGAAGPSAVRFVAVEPRCCCGRHGRSSCPRSSFAFTVTTWTLTLTMDEPMAWVKDGVLDCEELWAMPGYEGLPRVHLQSPVVSLDNPDVVCFKVGGRHGGNQNAWMIEVDMRRKVLLAAVQWNSTGPWRARHLHIPAKV</sequence>
<dbReference type="EMBL" id="CM000764">
    <property type="protein sequence ID" value="KXG27884.1"/>
    <property type="molecule type" value="Genomic_DNA"/>
</dbReference>
<name>A0A1B6PQD1_SORBI</name>
<feature type="compositionally biased region" description="Low complexity" evidence="1">
    <location>
        <begin position="104"/>
        <end position="113"/>
    </location>
</feature>
<evidence type="ECO:0000256" key="1">
    <source>
        <dbReference type="SAM" id="MobiDB-lite"/>
    </source>
</evidence>
<feature type="domain" description="DUF1618" evidence="2">
    <location>
        <begin position="301"/>
        <end position="434"/>
    </location>
</feature>
<dbReference type="eggNOG" id="ENOG502R44Z">
    <property type="taxonomic scope" value="Eukaryota"/>
</dbReference>
<dbReference type="PANTHER" id="PTHR33074:SF76">
    <property type="entry name" value="OS11G0569701 PROTEIN"/>
    <property type="match status" value="1"/>
</dbReference>